<feature type="non-terminal residue" evidence="1">
    <location>
        <position position="1"/>
    </location>
</feature>
<evidence type="ECO:0008006" key="2">
    <source>
        <dbReference type="Google" id="ProtNLM"/>
    </source>
</evidence>
<organism evidence="1">
    <name type="scientific">marine sediment metagenome</name>
    <dbReference type="NCBI Taxonomy" id="412755"/>
    <lineage>
        <taxon>unclassified sequences</taxon>
        <taxon>metagenomes</taxon>
        <taxon>ecological metagenomes</taxon>
    </lineage>
</organism>
<name>X0SQW3_9ZZZZ</name>
<gene>
    <name evidence="1" type="ORF">S01H1_06770</name>
</gene>
<reference evidence="1" key="1">
    <citation type="journal article" date="2014" name="Front. Microbiol.">
        <title>High frequency of phylogenetically diverse reductive dehalogenase-homologous genes in deep subseafloor sedimentary metagenomes.</title>
        <authorList>
            <person name="Kawai M."/>
            <person name="Futagami T."/>
            <person name="Toyoda A."/>
            <person name="Takaki Y."/>
            <person name="Nishi S."/>
            <person name="Hori S."/>
            <person name="Arai W."/>
            <person name="Tsubouchi T."/>
            <person name="Morono Y."/>
            <person name="Uchiyama I."/>
            <person name="Ito T."/>
            <person name="Fujiyama A."/>
            <person name="Inagaki F."/>
            <person name="Takami H."/>
        </authorList>
    </citation>
    <scope>NUCLEOTIDE SEQUENCE</scope>
    <source>
        <strain evidence="1">Expedition CK06-06</strain>
    </source>
</reference>
<sequence>ACAFYGMPILAENNKPRLLYYFKKRGYRGFAMNRPDRSRNKLSVTEKEIGGIPNSSEDIKQAHAAAIESYIENFVGLRETGYGDMYFQRTLEDWAKFNINNRTSHDASISSGLALMACNKHRYTPINKRKTEPVDIGIKRYDNSGYTSKIIS</sequence>
<dbReference type="EMBL" id="BARS01003489">
    <property type="protein sequence ID" value="GAF83478.1"/>
    <property type="molecule type" value="Genomic_DNA"/>
</dbReference>
<evidence type="ECO:0000313" key="1">
    <source>
        <dbReference type="EMBL" id="GAF83478.1"/>
    </source>
</evidence>
<comment type="caution">
    <text evidence="1">The sequence shown here is derived from an EMBL/GenBank/DDBJ whole genome shotgun (WGS) entry which is preliminary data.</text>
</comment>
<dbReference type="AlphaFoldDB" id="X0SQW3"/>
<accession>X0SQW3</accession>
<protein>
    <recommendedName>
        <fullName evidence="2">Terminase large subunit gp17-like C-terminal domain-containing protein</fullName>
    </recommendedName>
</protein>
<proteinExistence type="predicted"/>